<gene>
    <name evidence="2" type="ORF">KDI_28580</name>
</gene>
<proteinExistence type="predicted"/>
<keyword evidence="1" id="KW-0812">Transmembrane</keyword>
<keyword evidence="1" id="KW-0472">Membrane</keyword>
<dbReference type="AlphaFoldDB" id="A0A5A5TEF6"/>
<feature type="transmembrane region" description="Helical" evidence="1">
    <location>
        <begin position="28"/>
        <end position="45"/>
    </location>
</feature>
<feature type="transmembrane region" description="Helical" evidence="1">
    <location>
        <begin position="51"/>
        <end position="68"/>
    </location>
</feature>
<comment type="caution">
    <text evidence="2">The sequence shown here is derived from an EMBL/GenBank/DDBJ whole genome shotgun (WGS) entry which is preliminary data.</text>
</comment>
<protein>
    <submittedName>
        <fullName evidence="2">Uncharacterized protein</fullName>
    </submittedName>
</protein>
<feature type="transmembrane region" description="Helical" evidence="1">
    <location>
        <begin position="6"/>
        <end position="21"/>
    </location>
</feature>
<evidence type="ECO:0000256" key="1">
    <source>
        <dbReference type="SAM" id="Phobius"/>
    </source>
</evidence>
<name>A0A5A5TEF6_9CHLR</name>
<dbReference type="Proteomes" id="UP000322530">
    <property type="component" value="Unassembled WGS sequence"/>
</dbReference>
<evidence type="ECO:0000313" key="3">
    <source>
        <dbReference type="Proteomes" id="UP000322530"/>
    </source>
</evidence>
<evidence type="ECO:0000313" key="2">
    <source>
        <dbReference type="EMBL" id="GCF09294.1"/>
    </source>
</evidence>
<sequence>MDTLTIFGACAVSVMLISYALEHRAHWWVLIFACACAASSTYGWLAGTWPFGVVEGIWAIVAFRRWYLLQRGDQKTAYDSVQS</sequence>
<keyword evidence="3" id="KW-1185">Reference proteome</keyword>
<dbReference type="OrthoDB" id="7574826at2"/>
<dbReference type="RefSeq" id="WP_149402240.1">
    <property type="nucleotide sequence ID" value="NZ_BIXY01000040.1"/>
</dbReference>
<reference evidence="2 3" key="1">
    <citation type="submission" date="2019-01" db="EMBL/GenBank/DDBJ databases">
        <title>Draft genome sequence of Dictyobacter sp. Uno17.</title>
        <authorList>
            <person name="Wang C.M."/>
            <person name="Zheng Y."/>
            <person name="Sakai Y."/>
            <person name="Abe K."/>
            <person name="Yokota A."/>
            <person name="Yabe S."/>
        </authorList>
    </citation>
    <scope>NUCLEOTIDE SEQUENCE [LARGE SCALE GENOMIC DNA]</scope>
    <source>
        <strain evidence="2 3">Uno17</strain>
    </source>
</reference>
<keyword evidence="1" id="KW-1133">Transmembrane helix</keyword>
<organism evidence="2 3">
    <name type="scientific">Dictyobacter arantiisoli</name>
    <dbReference type="NCBI Taxonomy" id="2014874"/>
    <lineage>
        <taxon>Bacteria</taxon>
        <taxon>Bacillati</taxon>
        <taxon>Chloroflexota</taxon>
        <taxon>Ktedonobacteria</taxon>
        <taxon>Ktedonobacterales</taxon>
        <taxon>Dictyobacteraceae</taxon>
        <taxon>Dictyobacter</taxon>
    </lineage>
</organism>
<accession>A0A5A5TEF6</accession>
<dbReference type="EMBL" id="BIXY01000040">
    <property type="protein sequence ID" value="GCF09294.1"/>
    <property type="molecule type" value="Genomic_DNA"/>
</dbReference>